<sequence length="108" mass="12018">MALAVSKPEPAPGTLPGNSLPRSRSSILAFNLREFLKTQHAHTKHPAAKPLTPFEEAKVSCEPRVSLKLPNKESVNEDMVWVDAFFYGFYLEKSKVDAYQASLTASKR</sequence>
<protein>
    <submittedName>
        <fullName evidence="2">Uncharacterized protein</fullName>
    </submittedName>
</protein>
<organism evidence="2 3">
    <name type="scientific">Prymnesium parvum</name>
    <name type="common">Toxic golden alga</name>
    <dbReference type="NCBI Taxonomy" id="97485"/>
    <lineage>
        <taxon>Eukaryota</taxon>
        <taxon>Haptista</taxon>
        <taxon>Haptophyta</taxon>
        <taxon>Prymnesiophyceae</taxon>
        <taxon>Prymnesiales</taxon>
        <taxon>Prymnesiaceae</taxon>
        <taxon>Prymnesium</taxon>
    </lineage>
</organism>
<feature type="region of interest" description="Disordered" evidence="1">
    <location>
        <begin position="1"/>
        <end position="22"/>
    </location>
</feature>
<evidence type="ECO:0000313" key="2">
    <source>
        <dbReference type="EMBL" id="KAL1528194.1"/>
    </source>
</evidence>
<name>A0AB34K0M3_PRYPA</name>
<accession>A0AB34K0M3</accession>
<gene>
    <name evidence="2" type="ORF">AB1Y20_009553</name>
</gene>
<evidence type="ECO:0000313" key="3">
    <source>
        <dbReference type="Proteomes" id="UP001515480"/>
    </source>
</evidence>
<proteinExistence type="predicted"/>
<dbReference type="AlphaFoldDB" id="A0AB34K0M3"/>
<dbReference type="EMBL" id="JBGBPQ010000002">
    <property type="protein sequence ID" value="KAL1528194.1"/>
    <property type="molecule type" value="Genomic_DNA"/>
</dbReference>
<evidence type="ECO:0000256" key="1">
    <source>
        <dbReference type="SAM" id="MobiDB-lite"/>
    </source>
</evidence>
<reference evidence="2 3" key="1">
    <citation type="journal article" date="2024" name="Science">
        <title>Giant polyketide synthase enzymes in the biosynthesis of giant marine polyether toxins.</title>
        <authorList>
            <person name="Fallon T.R."/>
            <person name="Shende V.V."/>
            <person name="Wierzbicki I.H."/>
            <person name="Pendleton A.L."/>
            <person name="Watervoot N.F."/>
            <person name="Auber R.P."/>
            <person name="Gonzalez D.J."/>
            <person name="Wisecaver J.H."/>
            <person name="Moore B.S."/>
        </authorList>
    </citation>
    <scope>NUCLEOTIDE SEQUENCE [LARGE SCALE GENOMIC DNA]</scope>
    <source>
        <strain evidence="2 3">12B1</strain>
    </source>
</reference>
<dbReference type="Proteomes" id="UP001515480">
    <property type="component" value="Unassembled WGS sequence"/>
</dbReference>
<comment type="caution">
    <text evidence="2">The sequence shown here is derived from an EMBL/GenBank/DDBJ whole genome shotgun (WGS) entry which is preliminary data.</text>
</comment>
<keyword evidence="3" id="KW-1185">Reference proteome</keyword>